<sequence length="141" mass="15434">MNEFSRWARMITLLDPSDATGRALPASILDANGAGRRHRNVAPVPSSGDARRRAAVVAAERQTGSSVLLSWSDPTRFRYDEQRWISAKSRISSSCALSGKGIRIGDAVYKPQWRGAKRPANGADMILATELDSLIARLARR</sequence>
<dbReference type="RefSeq" id="WP_059755667.1">
    <property type="nucleotide sequence ID" value="NZ_CP013416.1"/>
</dbReference>
<dbReference type="Proteomes" id="UP000064029">
    <property type="component" value="Unassembled WGS sequence"/>
</dbReference>
<dbReference type="InterPro" id="IPR021769">
    <property type="entry name" value="DUF3331"/>
</dbReference>
<protein>
    <recommendedName>
        <fullName evidence="3">Ribosomal protein S14</fullName>
    </recommendedName>
</protein>
<comment type="caution">
    <text evidence="1">The sequence shown here is derived from an EMBL/GenBank/DDBJ whole genome shotgun (WGS) entry which is preliminary data.</text>
</comment>
<dbReference type="OrthoDB" id="9152922at2"/>
<evidence type="ECO:0000313" key="2">
    <source>
        <dbReference type="Proteomes" id="UP000064029"/>
    </source>
</evidence>
<evidence type="ECO:0008006" key="3">
    <source>
        <dbReference type="Google" id="ProtNLM"/>
    </source>
</evidence>
<accession>A0A103R4N4</accession>
<organism evidence="1 2">
    <name type="scientific">Burkholderia ubonensis</name>
    <dbReference type="NCBI Taxonomy" id="101571"/>
    <lineage>
        <taxon>Bacteria</taxon>
        <taxon>Pseudomonadati</taxon>
        <taxon>Pseudomonadota</taxon>
        <taxon>Betaproteobacteria</taxon>
        <taxon>Burkholderiales</taxon>
        <taxon>Burkholderiaceae</taxon>
        <taxon>Burkholderia</taxon>
        <taxon>Burkholderia cepacia complex</taxon>
    </lineage>
</organism>
<dbReference type="AlphaFoldDB" id="A0A103R4N4"/>
<dbReference type="Pfam" id="PF11811">
    <property type="entry name" value="DUF3331"/>
    <property type="match status" value="1"/>
</dbReference>
<name>A0A103R4N4_9BURK</name>
<reference evidence="1 2" key="1">
    <citation type="submission" date="2015-11" db="EMBL/GenBank/DDBJ databases">
        <title>Expanding the genomic diversity of Burkholderia species for the development of highly accurate diagnostics.</title>
        <authorList>
            <person name="Sahl J."/>
            <person name="Keim P."/>
            <person name="Wagner D."/>
        </authorList>
    </citation>
    <scope>NUCLEOTIDE SEQUENCE [LARGE SCALE GENOMIC DNA]</scope>
    <source>
        <strain evidence="1 2">MSMB2036</strain>
    </source>
</reference>
<proteinExistence type="predicted"/>
<gene>
    <name evidence="1" type="ORF">WJ33_32095</name>
</gene>
<dbReference type="EMBL" id="LOXM01000198">
    <property type="protein sequence ID" value="KVG61064.1"/>
    <property type="molecule type" value="Genomic_DNA"/>
</dbReference>
<evidence type="ECO:0000313" key="1">
    <source>
        <dbReference type="EMBL" id="KVG61064.1"/>
    </source>
</evidence>